<dbReference type="InterPro" id="IPR002121">
    <property type="entry name" value="HRDC_dom"/>
</dbReference>
<accession>A0A6J6BKL4</accession>
<gene>
    <name evidence="2" type="ORF">UFOPK1421_00568</name>
</gene>
<dbReference type="GO" id="GO:0006139">
    <property type="term" value="P:nucleobase-containing compound metabolic process"/>
    <property type="evidence" value="ECO:0007669"/>
    <property type="project" value="InterPro"/>
</dbReference>
<dbReference type="InterPro" id="IPR051086">
    <property type="entry name" value="RNase_D-like"/>
</dbReference>
<dbReference type="InterPro" id="IPR002562">
    <property type="entry name" value="3'-5'_exonuclease_dom"/>
</dbReference>
<reference evidence="2" key="1">
    <citation type="submission" date="2020-05" db="EMBL/GenBank/DDBJ databases">
        <authorList>
            <person name="Chiriac C."/>
            <person name="Salcher M."/>
            <person name="Ghai R."/>
            <person name="Kavagutti S V."/>
        </authorList>
    </citation>
    <scope>NUCLEOTIDE SEQUENCE</scope>
</reference>
<feature type="domain" description="HRDC" evidence="1">
    <location>
        <begin position="207"/>
        <end position="288"/>
    </location>
</feature>
<dbReference type="GO" id="GO:0003676">
    <property type="term" value="F:nucleic acid binding"/>
    <property type="evidence" value="ECO:0007669"/>
    <property type="project" value="InterPro"/>
</dbReference>
<name>A0A6J6BKL4_9ZZZZ</name>
<dbReference type="EMBL" id="CAEZSL010000048">
    <property type="protein sequence ID" value="CAB4539591.1"/>
    <property type="molecule type" value="Genomic_DNA"/>
</dbReference>
<dbReference type="SUPFAM" id="SSF53098">
    <property type="entry name" value="Ribonuclease H-like"/>
    <property type="match status" value="1"/>
</dbReference>
<dbReference type="InterPro" id="IPR010997">
    <property type="entry name" value="HRDC-like_sf"/>
</dbReference>
<dbReference type="InterPro" id="IPR044876">
    <property type="entry name" value="HRDC_dom_sf"/>
</dbReference>
<dbReference type="SMART" id="SM00474">
    <property type="entry name" value="35EXOc"/>
    <property type="match status" value="1"/>
</dbReference>
<dbReference type="Gene3D" id="1.10.150.80">
    <property type="entry name" value="HRDC domain"/>
    <property type="match status" value="2"/>
</dbReference>
<dbReference type="PROSITE" id="PS50967">
    <property type="entry name" value="HRDC"/>
    <property type="match status" value="1"/>
</dbReference>
<organism evidence="2">
    <name type="scientific">freshwater metagenome</name>
    <dbReference type="NCBI Taxonomy" id="449393"/>
    <lineage>
        <taxon>unclassified sequences</taxon>
        <taxon>metagenomes</taxon>
        <taxon>ecological metagenomes</taxon>
    </lineage>
</organism>
<evidence type="ECO:0000259" key="1">
    <source>
        <dbReference type="PROSITE" id="PS50967"/>
    </source>
</evidence>
<dbReference type="SUPFAM" id="SSF47819">
    <property type="entry name" value="HRDC-like"/>
    <property type="match status" value="2"/>
</dbReference>
<evidence type="ECO:0000313" key="2">
    <source>
        <dbReference type="EMBL" id="CAB4539591.1"/>
    </source>
</evidence>
<dbReference type="Gene3D" id="3.30.420.10">
    <property type="entry name" value="Ribonuclease H-like superfamily/Ribonuclease H"/>
    <property type="match status" value="1"/>
</dbReference>
<dbReference type="InterPro" id="IPR036397">
    <property type="entry name" value="RNaseH_sf"/>
</dbReference>
<dbReference type="InterPro" id="IPR012337">
    <property type="entry name" value="RNaseH-like_sf"/>
</dbReference>
<dbReference type="GO" id="GO:0000166">
    <property type="term" value="F:nucleotide binding"/>
    <property type="evidence" value="ECO:0007669"/>
    <property type="project" value="InterPro"/>
</dbReference>
<dbReference type="AlphaFoldDB" id="A0A6J6BKL4"/>
<dbReference type="Pfam" id="PF00570">
    <property type="entry name" value="HRDC"/>
    <property type="match status" value="1"/>
</dbReference>
<dbReference type="CDD" id="cd06142">
    <property type="entry name" value="RNaseD_exo"/>
    <property type="match status" value="1"/>
</dbReference>
<sequence length="387" mass="42677">MTFSWIDNDRDLKALLDGLMAETRVALDTEFHREKTYFPRLALVQLAWSDGLAIVDPLSCDARMLSQIFGPHHLIVLHAAQQDLDVLSHAIGVIPQHIFDTQVAAGFLGYSTPSLASLVNAELKIALPKGDRLTDWLRRPLTEGQKSYAASDVEHLLELHDLLTAKLDELGRTQWALDACEELRNRKVGAGDPADAWQKQKDVRALKPRTRGVLASLAEWRERRAMASDIPPRQVLPDLALQGIAQREPASISELAQSRGVDERHTRGAVGTEILAAVRLGQGKPLEIPVSDSDDVDRHLRPAITLISAWLSEVARVQKIDNALLATRNDILAFIRQDQAARLLTGWRRDLVGSDLKSLLSGELGLSFDGHGGLKMMRGSVSPEAPE</sequence>
<protein>
    <submittedName>
        <fullName evidence="2">Unannotated protein</fullName>
    </submittedName>
</protein>
<dbReference type="GO" id="GO:0008408">
    <property type="term" value="F:3'-5' exonuclease activity"/>
    <property type="evidence" value="ECO:0007669"/>
    <property type="project" value="InterPro"/>
</dbReference>
<dbReference type="PANTHER" id="PTHR47649:SF1">
    <property type="entry name" value="RIBONUCLEASE D"/>
    <property type="match status" value="1"/>
</dbReference>
<dbReference type="PANTHER" id="PTHR47649">
    <property type="entry name" value="RIBONUCLEASE D"/>
    <property type="match status" value="1"/>
</dbReference>
<dbReference type="Pfam" id="PF01612">
    <property type="entry name" value="DNA_pol_A_exo1"/>
    <property type="match status" value="1"/>
</dbReference>
<proteinExistence type="predicted"/>